<feature type="transmembrane region" description="Helical" evidence="1">
    <location>
        <begin position="143"/>
        <end position="160"/>
    </location>
</feature>
<dbReference type="GO" id="GO:0000271">
    <property type="term" value="P:polysaccharide biosynthetic process"/>
    <property type="evidence" value="ECO:0007669"/>
    <property type="project" value="TreeGrafter"/>
</dbReference>
<dbReference type="InterPro" id="IPR050879">
    <property type="entry name" value="Acyltransferase_3"/>
</dbReference>
<name>A0AAI8MIU0_9BRAD</name>
<feature type="transmembrane region" description="Helical" evidence="1">
    <location>
        <begin position="293"/>
        <end position="315"/>
    </location>
</feature>
<dbReference type="GO" id="GO:0016747">
    <property type="term" value="F:acyltransferase activity, transferring groups other than amino-acyl groups"/>
    <property type="evidence" value="ECO:0007669"/>
    <property type="project" value="InterPro"/>
</dbReference>
<feature type="transmembrane region" description="Helical" evidence="1">
    <location>
        <begin position="35"/>
        <end position="53"/>
    </location>
</feature>
<dbReference type="AlphaFoldDB" id="A0AAI8MIU0"/>
<organism evidence="3 4">
    <name type="scientific">Bradyrhizobium cosmicum</name>
    <dbReference type="NCBI Taxonomy" id="1404864"/>
    <lineage>
        <taxon>Bacteria</taxon>
        <taxon>Pseudomonadati</taxon>
        <taxon>Pseudomonadota</taxon>
        <taxon>Alphaproteobacteria</taxon>
        <taxon>Hyphomicrobiales</taxon>
        <taxon>Nitrobacteraceae</taxon>
        <taxon>Bradyrhizobium</taxon>
    </lineage>
</organism>
<dbReference type="GO" id="GO:0016020">
    <property type="term" value="C:membrane"/>
    <property type="evidence" value="ECO:0007669"/>
    <property type="project" value="TreeGrafter"/>
</dbReference>
<feature type="transmembrane region" description="Helical" evidence="1">
    <location>
        <begin position="118"/>
        <end position="136"/>
    </location>
</feature>
<keyword evidence="1" id="KW-1133">Transmembrane helix</keyword>
<evidence type="ECO:0000313" key="4">
    <source>
        <dbReference type="Proteomes" id="UP000007886"/>
    </source>
</evidence>
<feature type="domain" description="Acyltransferase 3" evidence="2">
    <location>
        <begin position="2"/>
        <end position="309"/>
    </location>
</feature>
<evidence type="ECO:0000256" key="1">
    <source>
        <dbReference type="SAM" id="Phobius"/>
    </source>
</evidence>
<dbReference type="PANTHER" id="PTHR23028:SF131">
    <property type="entry name" value="BLR2367 PROTEIN"/>
    <property type="match status" value="1"/>
</dbReference>
<dbReference type="InterPro" id="IPR002656">
    <property type="entry name" value="Acyl_transf_3_dom"/>
</dbReference>
<dbReference type="KEGG" id="brs:S23_56600"/>
<feature type="transmembrane region" description="Helical" evidence="1">
    <location>
        <begin position="166"/>
        <end position="185"/>
    </location>
</feature>
<proteinExistence type="predicted"/>
<dbReference type="Pfam" id="PF01757">
    <property type="entry name" value="Acyl_transf_3"/>
    <property type="match status" value="1"/>
</dbReference>
<keyword evidence="4" id="KW-1185">Reference proteome</keyword>
<protein>
    <submittedName>
        <fullName evidence="3">Acyltransferase</fullName>
    </submittedName>
</protein>
<keyword evidence="3" id="KW-0012">Acyltransferase</keyword>
<dbReference type="PANTHER" id="PTHR23028">
    <property type="entry name" value="ACETYLTRANSFERASE"/>
    <property type="match status" value="1"/>
</dbReference>
<reference evidence="3 4" key="1">
    <citation type="journal article" date="2012" name="Microbes Environ.">
        <title>Complete genome sequence of Bradyrhizobium sp. S23321: insights into symbiosis evolution in soil oligotrophs.</title>
        <authorList>
            <person name="Okubo T."/>
            <person name="Tsukui T."/>
            <person name="Maita H."/>
            <person name="Okamoto S."/>
            <person name="Oshima K."/>
            <person name="Fujisawa T."/>
            <person name="Saito A."/>
            <person name="Futamata H."/>
            <person name="Hattori R."/>
            <person name="Shimomura Y."/>
            <person name="Haruta S."/>
            <person name="Morimoto S."/>
            <person name="Wang Y."/>
            <person name="Sakai Y."/>
            <person name="Hattori M."/>
            <person name="Aizawa S."/>
            <person name="Nagashima K.V.P."/>
            <person name="Masuda S."/>
            <person name="Hattori T."/>
            <person name="Yamashita A."/>
            <person name="Bao Z."/>
            <person name="Hayatsu M."/>
            <person name="Kajiya-Kanegae H."/>
            <person name="Yoshinaga I."/>
            <person name="Sakamoto K."/>
            <person name="Toyota K."/>
            <person name="Nakao M."/>
            <person name="Kohara M."/>
            <person name="Anda M."/>
            <person name="Niwa R."/>
            <person name="Jung-Hwan P."/>
            <person name="Sameshima-Saito R."/>
            <person name="Tokuda S."/>
            <person name="Yamamoto S."/>
            <person name="Yamamoto S."/>
            <person name="Yokoyama T."/>
            <person name="Akutsu T."/>
            <person name="Nakamura Y."/>
            <person name="Nakahira-Yanaka Y."/>
            <person name="Takada Hoshino Y."/>
            <person name="Hirakawa H."/>
            <person name="Mitsui H."/>
            <person name="Terasawa K."/>
            <person name="Itakura M."/>
            <person name="Sato S."/>
            <person name="Ikeda-Ohtsubo W."/>
            <person name="Sakakura N."/>
            <person name="Kaminuma E."/>
            <person name="Minamisawa K."/>
        </authorList>
    </citation>
    <scope>NUCLEOTIDE SEQUENCE [LARGE SCALE GENOMIC DNA]</scope>
    <source>
        <strain evidence="3 4">S23321</strain>
    </source>
</reference>
<dbReference type="EMBL" id="AP012279">
    <property type="protein sequence ID" value="BAL78852.1"/>
    <property type="molecule type" value="Genomic_DNA"/>
</dbReference>
<evidence type="ECO:0000259" key="2">
    <source>
        <dbReference type="Pfam" id="PF01757"/>
    </source>
</evidence>
<feature type="transmembrane region" description="Helical" evidence="1">
    <location>
        <begin position="73"/>
        <end position="90"/>
    </location>
</feature>
<accession>A0AAI8MIU0</accession>
<evidence type="ECO:0000313" key="3">
    <source>
        <dbReference type="EMBL" id="BAL78852.1"/>
    </source>
</evidence>
<gene>
    <name evidence="3" type="ORF">S23_56600</name>
</gene>
<feature type="transmembrane region" description="Helical" evidence="1">
    <location>
        <begin position="197"/>
        <end position="217"/>
    </location>
</feature>
<feature type="transmembrane region" description="Helical" evidence="1">
    <location>
        <begin position="229"/>
        <end position="245"/>
    </location>
</feature>
<keyword evidence="3" id="KW-0808">Transferase</keyword>
<keyword evidence="1" id="KW-0472">Membrane</keyword>
<sequence>MAALMVVVYHTYVIFRVPTYWSATPFGNVPKFMDSGVDFFFVLSGFIILDAHLRDVGSPARFVNYIWRRALRIYPLYWAVFLAVLIPLLLTKAEVDPSRILREFFLLPAWGLVPDQKIVVVSWTLCFEIVFYALVGAAIFNRILGVLLGGFWLLAAAYSITETVPANWTILCSPYPVLFLIGMVVRQVWSSGKFSLPLAPTFLLGCAIFAVGAINRVNSIGIEAGPTQWLYGAGAALIILASVETERRAVFEFPQWLTRIGDASYSLYLVHFTVLSVLAKLVIATSLAKGLPLQVLFVGMVAVTVAVGMAVHILIEKPLLKGLSRKRTVARQSLGPTLDSIQVKDPSPQDLARQLSSADR</sequence>
<feature type="transmembrane region" description="Helical" evidence="1">
    <location>
        <begin position="265"/>
        <end position="287"/>
    </location>
</feature>
<keyword evidence="1" id="KW-0812">Transmembrane</keyword>
<dbReference type="Proteomes" id="UP000007886">
    <property type="component" value="Chromosome"/>
</dbReference>